<dbReference type="Proteomes" id="UP000315750">
    <property type="component" value="Chromosome"/>
</dbReference>
<gene>
    <name evidence="6" type="primary">tuf_2</name>
    <name evidence="6" type="ORF">Pan181_46880</name>
</gene>
<feature type="domain" description="Translation elongation factor EFTu/EF1A C-terminal" evidence="5">
    <location>
        <begin position="15"/>
        <end position="112"/>
    </location>
</feature>
<evidence type="ECO:0000256" key="2">
    <source>
        <dbReference type="ARBA" id="ARBA00022768"/>
    </source>
</evidence>
<dbReference type="KEGG" id="amuc:Pan181_46880"/>
<dbReference type="SUPFAM" id="SSF50465">
    <property type="entry name" value="EF-Tu/eEF-1alpha/eIF2-gamma C-terminal domain"/>
    <property type="match status" value="1"/>
</dbReference>
<dbReference type="InterPro" id="IPR009001">
    <property type="entry name" value="Transl_elong_EF1A/Init_IF2_C"/>
</dbReference>
<evidence type="ECO:0000259" key="5">
    <source>
        <dbReference type="Pfam" id="PF03143"/>
    </source>
</evidence>
<dbReference type="Pfam" id="PF03143">
    <property type="entry name" value="GTP_EFTU_D3"/>
    <property type="match status" value="1"/>
</dbReference>
<evidence type="ECO:0000256" key="4">
    <source>
        <dbReference type="ARBA" id="ARBA00023134"/>
    </source>
</evidence>
<dbReference type="RefSeq" id="WP_145250451.1">
    <property type="nucleotide sequence ID" value="NZ_CP036278.1"/>
</dbReference>
<evidence type="ECO:0000313" key="7">
    <source>
        <dbReference type="Proteomes" id="UP000315750"/>
    </source>
</evidence>
<dbReference type="Gene3D" id="2.40.30.10">
    <property type="entry name" value="Translation factors"/>
    <property type="match status" value="1"/>
</dbReference>
<dbReference type="EMBL" id="CP036278">
    <property type="protein sequence ID" value="QDU58452.1"/>
    <property type="molecule type" value="Genomic_DNA"/>
</dbReference>
<dbReference type="GO" id="GO:0003746">
    <property type="term" value="F:translation elongation factor activity"/>
    <property type="evidence" value="ECO:0007669"/>
    <property type="project" value="UniProtKB-KW"/>
</dbReference>
<evidence type="ECO:0000256" key="1">
    <source>
        <dbReference type="ARBA" id="ARBA00022741"/>
    </source>
</evidence>
<dbReference type="GO" id="GO:0005525">
    <property type="term" value="F:GTP binding"/>
    <property type="evidence" value="ECO:0007669"/>
    <property type="project" value="UniProtKB-KW"/>
</dbReference>
<evidence type="ECO:0000313" key="6">
    <source>
        <dbReference type="EMBL" id="QDU58452.1"/>
    </source>
</evidence>
<evidence type="ECO:0000256" key="3">
    <source>
        <dbReference type="ARBA" id="ARBA00022917"/>
    </source>
</evidence>
<keyword evidence="1" id="KW-0547">Nucleotide-binding</keyword>
<keyword evidence="3" id="KW-0648">Protein biosynthesis</keyword>
<keyword evidence="4" id="KW-0342">GTP-binding</keyword>
<keyword evidence="7" id="KW-1185">Reference proteome</keyword>
<reference evidence="6 7" key="1">
    <citation type="submission" date="2019-02" db="EMBL/GenBank/DDBJ databases">
        <title>Deep-cultivation of Planctomycetes and their phenomic and genomic characterization uncovers novel biology.</title>
        <authorList>
            <person name="Wiegand S."/>
            <person name="Jogler M."/>
            <person name="Boedeker C."/>
            <person name="Pinto D."/>
            <person name="Vollmers J."/>
            <person name="Rivas-Marin E."/>
            <person name="Kohn T."/>
            <person name="Peeters S.H."/>
            <person name="Heuer A."/>
            <person name="Rast P."/>
            <person name="Oberbeckmann S."/>
            <person name="Bunk B."/>
            <person name="Jeske O."/>
            <person name="Meyerdierks A."/>
            <person name="Storesund J.E."/>
            <person name="Kallscheuer N."/>
            <person name="Luecker S."/>
            <person name="Lage O.M."/>
            <person name="Pohl T."/>
            <person name="Merkel B.J."/>
            <person name="Hornburger P."/>
            <person name="Mueller R.-W."/>
            <person name="Bruemmer F."/>
            <person name="Labrenz M."/>
            <person name="Spormann A.M."/>
            <person name="Op den Camp H."/>
            <person name="Overmann J."/>
            <person name="Amann R."/>
            <person name="Jetten M.S.M."/>
            <person name="Mascher T."/>
            <person name="Medema M.H."/>
            <person name="Devos D.P."/>
            <person name="Kaster A.-K."/>
            <person name="Ovreas L."/>
            <person name="Rohde M."/>
            <person name="Galperin M.Y."/>
            <person name="Jogler C."/>
        </authorList>
    </citation>
    <scope>NUCLEOTIDE SEQUENCE [LARGE SCALE GENOMIC DNA]</scope>
    <source>
        <strain evidence="6 7">Pan181</strain>
    </source>
</reference>
<dbReference type="OrthoDB" id="292264at2"/>
<proteinExistence type="predicted"/>
<accession>A0A518AUR3</accession>
<protein>
    <submittedName>
        <fullName evidence="6">Elongation factor Tu</fullName>
    </submittedName>
</protein>
<name>A0A518AUR3_9BACT</name>
<dbReference type="AlphaFoldDB" id="A0A518AUR3"/>
<sequence>MSRAPKRFDEQTDYDLRASVMLIPSEFGGRRHPFEPHFLGQFSWQLADVPRRDWDAIYWFDQPDRVADGQRVECRIWICRHLKMLANGEFPVGRQFAIREGRKIVGIGVIEESRL</sequence>
<keyword evidence="2 6" id="KW-0251">Elongation factor</keyword>
<organism evidence="6 7">
    <name type="scientific">Aeoliella mucimassa</name>
    <dbReference type="NCBI Taxonomy" id="2527972"/>
    <lineage>
        <taxon>Bacteria</taxon>
        <taxon>Pseudomonadati</taxon>
        <taxon>Planctomycetota</taxon>
        <taxon>Planctomycetia</taxon>
        <taxon>Pirellulales</taxon>
        <taxon>Lacipirellulaceae</taxon>
        <taxon>Aeoliella</taxon>
    </lineage>
</organism>
<dbReference type="InterPro" id="IPR004160">
    <property type="entry name" value="Transl_elong_EFTu/EF1A_C"/>
</dbReference>